<gene>
    <name evidence="2" type="ORF">WDU96_11780</name>
</gene>
<accession>A0ABU8LWK9</accession>
<feature type="transmembrane region" description="Helical" evidence="1">
    <location>
        <begin position="418"/>
        <end position="435"/>
    </location>
</feature>
<feature type="transmembrane region" description="Helical" evidence="1">
    <location>
        <begin position="47"/>
        <end position="70"/>
    </location>
</feature>
<evidence type="ECO:0000313" key="3">
    <source>
        <dbReference type="Proteomes" id="UP001368654"/>
    </source>
</evidence>
<comment type="caution">
    <text evidence="2">The sequence shown here is derived from an EMBL/GenBank/DDBJ whole genome shotgun (WGS) entry which is preliminary data.</text>
</comment>
<keyword evidence="1" id="KW-1133">Transmembrane helix</keyword>
<protein>
    <recommendedName>
        <fullName evidence="4">Integral membrane protein</fullName>
    </recommendedName>
</protein>
<sequence>MASEVEKLRAELEELRQENAALKTASSEPVATGPAKPARSRAGWWRAALSAFCIILAGFMVPVSVVASWARVELVSEDAFVATFAPLADDPGVQALIIDEAVTAIDASIDVETYTDSLFDGIATLDLPPAALTALDLLRAPAASGVESLIETGVTRAVESDAFANVWRTALVASHRALIATATADDTDGVVTIANDGTLAIQLGPIVEELKSQMIDQGIGVASLIPAISTSIDIVQSDALVLVGTIYAIAVAVGWWLPVICLALFAIGIALARHRSVAVLGTGIAIAIGSGLLAAGFAGANAVLGLNASAVGIPSTTLSTIFYAVVGAMQDTAVVLTFLGVIIALSGWMAGRSRHAARARAFSATLSTSARGSLQRSGMNTGRFGEWMYQQRLLVRAIILVLAVLLVFALRPLSIGDIVLVVVLALAAWLAATLVQRTPDDAVASLPTGLDDPAGEGDTLVLDDTVPDAAGAELATVTPSDAQTQKLS</sequence>
<keyword evidence="1" id="KW-0812">Transmembrane</keyword>
<feature type="transmembrane region" description="Helical" evidence="1">
    <location>
        <begin position="320"/>
        <end position="350"/>
    </location>
</feature>
<reference evidence="2 3" key="1">
    <citation type="submission" date="2024-02" db="EMBL/GenBank/DDBJ databases">
        <authorList>
            <person name="Saticioglu I.B."/>
        </authorList>
    </citation>
    <scope>NUCLEOTIDE SEQUENCE [LARGE SCALE GENOMIC DNA]</scope>
    <source>
        <strain evidence="2 3">Mu-86</strain>
    </source>
</reference>
<keyword evidence="3" id="KW-1185">Reference proteome</keyword>
<evidence type="ECO:0008006" key="4">
    <source>
        <dbReference type="Google" id="ProtNLM"/>
    </source>
</evidence>
<evidence type="ECO:0000256" key="1">
    <source>
        <dbReference type="SAM" id="Phobius"/>
    </source>
</evidence>
<dbReference type="EMBL" id="JBBDGL010000004">
    <property type="protein sequence ID" value="MEJ1156278.1"/>
    <property type="molecule type" value="Genomic_DNA"/>
</dbReference>
<organism evidence="2 3">
    <name type="scientific">Microbacterium marmarense</name>
    <dbReference type="NCBI Taxonomy" id="3122051"/>
    <lineage>
        <taxon>Bacteria</taxon>
        <taxon>Bacillati</taxon>
        <taxon>Actinomycetota</taxon>
        <taxon>Actinomycetes</taxon>
        <taxon>Micrococcales</taxon>
        <taxon>Microbacteriaceae</taxon>
        <taxon>Microbacterium</taxon>
    </lineage>
</organism>
<feature type="transmembrane region" description="Helical" evidence="1">
    <location>
        <begin position="277"/>
        <end position="300"/>
    </location>
</feature>
<dbReference type="Proteomes" id="UP001368654">
    <property type="component" value="Unassembled WGS sequence"/>
</dbReference>
<feature type="transmembrane region" description="Helical" evidence="1">
    <location>
        <begin position="393"/>
        <end position="412"/>
    </location>
</feature>
<name>A0ABU8LWK9_9MICO</name>
<feature type="transmembrane region" description="Helical" evidence="1">
    <location>
        <begin position="239"/>
        <end position="265"/>
    </location>
</feature>
<proteinExistence type="predicted"/>
<dbReference type="RefSeq" id="WP_337338718.1">
    <property type="nucleotide sequence ID" value="NZ_JBBDGL010000004.1"/>
</dbReference>
<keyword evidence="1" id="KW-0472">Membrane</keyword>
<evidence type="ECO:0000313" key="2">
    <source>
        <dbReference type="EMBL" id="MEJ1156278.1"/>
    </source>
</evidence>